<feature type="region of interest" description="Disordered" evidence="2">
    <location>
        <begin position="857"/>
        <end position="882"/>
    </location>
</feature>
<feature type="signal peptide" evidence="3">
    <location>
        <begin position="1"/>
        <end position="22"/>
    </location>
</feature>
<keyword evidence="1" id="KW-0175">Coiled coil</keyword>
<dbReference type="WBParaSite" id="mrna-Wban_10448">
    <property type="protein sequence ID" value="mrna-Wban_10448"/>
    <property type="gene ID" value="Wban_10448"/>
</dbReference>
<dbReference type="PANTHER" id="PTHR23211">
    <property type="entry name" value="TRANS-GOLGI NETWORK INTEGRAL MEMBRANE PROTEIN TGN38"/>
    <property type="match status" value="1"/>
</dbReference>
<evidence type="ECO:0000313" key="4">
    <source>
        <dbReference type="Proteomes" id="UP000093561"/>
    </source>
</evidence>
<evidence type="ECO:0000256" key="2">
    <source>
        <dbReference type="SAM" id="MobiDB-lite"/>
    </source>
</evidence>
<protein>
    <submittedName>
        <fullName evidence="5">Uncharacterized protein</fullName>
    </submittedName>
</protein>
<accession>A0AAF5Q5N8</accession>
<feature type="region of interest" description="Disordered" evidence="2">
    <location>
        <begin position="719"/>
        <end position="747"/>
    </location>
</feature>
<feature type="region of interest" description="Disordered" evidence="2">
    <location>
        <begin position="484"/>
        <end position="590"/>
    </location>
</feature>
<feature type="region of interest" description="Disordered" evidence="2">
    <location>
        <begin position="605"/>
        <end position="626"/>
    </location>
</feature>
<dbReference type="GO" id="GO:0030140">
    <property type="term" value="C:trans-Golgi network transport vesicle"/>
    <property type="evidence" value="ECO:0007669"/>
    <property type="project" value="TreeGrafter"/>
</dbReference>
<evidence type="ECO:0000313" key="5">
    <source>
        <dbReference type="WBParaSite" id="mrna-Wban_10448"/>
    </source>
</evidence>
<feature type="coiled-coil region" evidence="1">
    <location>
        <begin position="376"/>
        <end position="435"/>
    </location>
</feature>
<feature type="compositionally biased region" description="Low complexity" evidence="2">
    <location>
        <begin position="497"/>
        <end position="590"/>
    </location>
</feature>
<evidence type="ECO:0000256" key="1">
    <source>
        <dbReference type="SAM" id="Coils"/>
    </source>
</evidence>
<feature type="compositionally biased region" description="Low complexity" evidence="2">
    <location>
        <begin position="605"/>
        <end position="625"/>
    </location>
</feature>
<name>A0AAF5Q5N8_WUCBA</name>
<feature type="chain" id="PRO_5042269627" evidence="3">
    <location>
        <begin position="23"/>
        <end position="882"/>
    </location>
</feature>
<sequence>MNPYSLYLFALLFATICILSNSQKLLGLRDITAIAKIFHPQHTSHFLPKLPFVTIPKRTKLFGLPPLPNHSTDTEEITTESLIAPNRTTIAPLLRLFTLPLLTLPPPPNIDTYGINTIPELPPQHESIYEGMFAPDGSLIKKNTTKENRNTKQTETNQIYEENRLDRNDGSSRDTRGTRIRAADGPIIYDDYDFYPITSSESELPSSTDVTTIITTTETIELDPSVKSSTLTRLQVLISGENDRFPKKNFNFVSEAYREKPHRIFPRSDQSPMQVVPVRAMEQTFENETDFQLSTWQRYENGSLDRTTIKPNLRVILRDGQIEHNKIVTSSVIKSKSIPHANSLPKKRDEFELQQYETEMEYPKLSQKLTSKSSISEKFLEKQQQHQQQLQQQQQQQQQRQQQQQQQQRQQQQQQQRQQQQQQRQQQQQQQYEQSFFLNSPNAHAQPAAQNILVTPAKRYYKQNDQRERQSLQYQFEQQSSQYLPKVQQQSLRYRPQQHQQPTQYQPQQPTQYQPQQPAQYQPQQPAQYQPQQPIQYQPQQPTQYQPQQPTQYQPQQPTQYQPQQPTQYQPQQPTQYQPQQPTQYQPQQPLQYQLQQQPLQYQLQQQSPQYQAQQQQQQQQQPYPVRDPEDEAYLREVEEYDHFWEIEHARTASYYQSQAKVTISPNYQPIQLQQQQQQQQQEHPLISAVQYQQTIPYHSVPAPTPFIARNPEQSIYQPIQKQQQQQQLLKPHRSGTQSETSNSIKSSNPLLIDLDTLSKTLFNGLFNNQRIHNSSYNESFETILLDSSIENINVNPVVKHAYPSVTQSHQKGVNDDESFWLHSFEESELSRENANVPYTSAYGMRKVGKKTYIDDTNIGSPGSKALEQKSCEHIEKENATQ</sequence>
<reference evidence="4" key="2">
    <citation type="journal article" date="2016" name="Mol. Ecol.">
        <title>Population genomics of the filarial nematode parasite Wuchereria bancrofti from mosquitoes.</title>
        <authorList>
            <person name="Small S.T."/>
            <person name="Reimer L.J."/>
            <person name="Tisch D.J."/>
            <person name="King C.L."/>
            <person name="Christensen B.M."/>
            <person name="Siba P.M."/>
            <person name="Kazura J.W."/>
            <person name="Serre D."/>
            <person name="Zimmerman P.A."/>
        </authorList>
    </citation>
    <scope>NUCLEOTIDE SEQUENCE</scope>
    <source>
        <strain evidence="4">pt0022</strain>
    </source>
</reference>
<dbReference type="PANTHER" id="PTHR23211:SF0">
    <property type="entry name" value="TRANS-GOLGI NETWORK INTEGRAL MEMBRANE PROTEIN 2"/>
    <property type="match status" value="1"/>
</dbReference>
<dbReference type="Proteomes" id="UP000093561">
    <property type="component" value="Unassembled WGS sequence"/>
</dbReference>
<evidence type="ECO:0000256" key="3">
    <source>
        <dbReference type="SAM" id="SignalP"/>
    </source>
</evidence>
<feature type="compositionally biased region" description="Low complexity" evidence="2">
    <location>
        <begin position="719"/>
        <end position="730"/>
    </location>
</feature>
<feature type="compositionally biased region" description="Polar residues" evidence="2">
    <location>
        <begin position="735"/>
        <end position="747"/>
    </location>
</feature>
<keyword evidence="3" id="KW-0732">Signal</keyword>
<organism evidence="4 5">
    <name type="scientific">Wuchereria bancrofti</name>
    <dbReference type="NCBI Taxonomy" id="6293"/>
    <lineage>
        <taxon>Eukaryota</taxon>
        <taxon>Metazoa</taxon>
        <taxon>Ecdysozoa</taxon>
        <taxon>Nematoda</taxon>
        <taxon>Chromadorea</taxon>
        <taxon>Rhabditida</taxon>
        <taxon>Spirurina</taxon>
        <taxon>Spiruromorpha</taxon>
        <taxon>Filarioidea</taxon>
        <taxon>Onchocercidae</taxon>
        <taxon>Wuchereria</taxon>
    </lineage>
</organism>
<dbReference type="GO" id="GO:0005802">
    <property type="term" value="C:trans-Golgi network"/>
    <property type="evidence" value="ECO:0007669"/>
    <property type="project" value="TreeGrafter"/>
</dbReference>
<proteinExistence type="predicted"/>
<feature type="compositionally biased region" description="Basic and acidic residues" evidence="2">
    <location>
        <begin position="867"/>
        <end position="882"/>
    </location>
</feature>
<dbReference type="GO" id="GO:0005768">
    <property type="term" value="C:endosome"/>
    <property type="evidence" value="ECO:0007669"/>
    <property type="project" value="TreeGrafter"/>
</dbReference>
<reference evidence="4" key="1">
    <citation type="submission" date="2015-03" db="EMBL/GenBank/DDBJ databases">
        <title>Wuchereria bancrofti Genome Sequencing Papua New Guinea Strain.</title>
        <authorList>
            <person name="Small S.T."/>
            <person name="Serre D."/>
            <person name="Zimmerman P.A."/>
        </authorList>
    </citation>
    <scope>NUCLEOTIDE SEQUENCE [LARGE SCALE GENOMIC DNA]</scope>
    <source>
        <strain evidence="4">pt0022</strain>
    </source>
</reference>
<reference evidence="5" key="3">
    <citation type="submission" date="2024-02" db="UniProtKB">
        <authorList>
            <consortium name="WormBaseParasite"/>
        </authorList>
    </citation>
    <scope>IDENTIFICATION</scope>
    <source>
        <strain evidence="5">pt0022</strain>
    </source>
</reference>
<dbReference type="AlphaFoldDB" id="A0AAF5Q5N8"/>